<comment type="caution">
    <text evidence="3">The sequence shown here is derived from an EMBL/GenBank/DDBJ whole genome shotgun (WGS) entry which is preliminary data.</text>
</comment>
<feature type="transmembrane region" description="Helical" evidence="1">
    <location>
        <begin position="12"/>
        <end position="33"/>
    </location>
</feature>
<dbReference type="RefSeq" id="WP_144902671.1">
    <property type="nucleotide sequence ID" value="NZ_JACHOA010000001.1"/>
</dbReference>
<protein>
    <submittedName>
        <fullName evidence="3">Peptidoglycan/LPS O-acetylase OafA/YrhL</fullName>
    </submittedName>
</protein>
<dbReference type="Pfam" id="PF01757">
    <property type="entry name" value="Acyl_transf_3"/>
    <property type="match status" value="1"/>
</dbReference>
<dbReference type="AlphaFoldDB" id="A0A7W7A7K1"/>
<dbReference type="EMBL" id="JACHOA010000001">
    <property type="protein sequence ID" value="MBB4611890.1"/>
    <property type="molecule type" value="Genomic_DNA"/>
</dbReference>
<dbReference type="GO" id="GO:0016747">
    <property type="term" value="F:acyltransferase activity, transferring groups other than amino-acyl groups"/>
    <property type="evidence" value="ECO:0007669"/>
    <property type="project" value="InterPro"/>
</dbReference>
<accession>A0A7W7A7K1</accession>
<evidence type="ECO:0000256" key="1">
    <source>
        <dbReference type="SAM" id="Phobius"/>
    </source>
</evidence>
<feature type="transmembrane region" description="Helical" evidence="1">
    <location>
        <begin position="230"/>
        <end position="249"/>
    </location>
</feature>
<evidence type="ECO:0000259" key="2">
    <source>
        <dbReference type="Pfam" id="PF01757"/>
    </source>
</evidence>
<evidence type="ECO:0000313" key="3">
    <source>
        <dbReference type="EMBL" id="MBB4611890.1"/>
    </source>
</evidence>
<organism evidence="3 4">
    <name type="scientific">Novosphingobium taihuense</name>
    <dbReference type="NCBI Taxonomy" id="260085"/>
    <lineage>
        <taxon>Bacteria</taxon>
        <taxon>Pseudomonadati</taxon>
        <taxon>Pseudomonadota</taxon>
        <taxon>Alphaproteobacteria</taxon>
        <taxon>Sphingomonadales</taxon>
        <taxon>Sphingomonadaceae</taxon>
        <taxon>Novosphingobium</taxon>
    </lineage>
</organism>
<gene>
    <name evidence="3" type="ORF">GGR37_000136</name>
</gene>
<evidence type="ECO:0000313" key="4">
    <source>
        <dbReference type="Proteomes" id="UP000538566"/>
    </source>
</evidence>
<reference evidence="3 4" key="1">
    <citation type="submission" date="2020-08" db="EMBL/GenBank/DDBJ databases">
        <title>Genomic Encyclopedia of Type Strains, Phase IV (KMG-IV): sequencing the most valuable type-strain genomes for metagenomic binning, comparative biology and taxonomic classification.</title>
        <authorList>
            <person name="Goeker M."/>
        </authorList>
    </citation>
    <scope>NUCLEOTIDE SEQUENCE [LARGE SCALE GENOMIC DNA]</scope>
    <source>
        <strain evidence="3 4">DSM 17507</strain>
    </source>
</reference>
<dbReference type="GO" id="GO:0016020">
    <property type="term" value="C:membrane"/>
    <property type="evidence" value="ECO:0007669"/>
    <property type="project" value="TreeGrafter"/>
</dbReference>
<dbReference type="PANTHER" id="PTHR23028:SF53">
    <property type="entry name" value="ACYL_TRANSF_3 DOMAIN-CONTAINING PROTEIN"/>
    <property type="match status" value="1"/>
</dbReference>
<sequence>MKYIRELEGLRGVMAWWVVVGHWSTTAAIPHFIGKTKLYNGYAVDVFVILSGFAIAALIDKRPERYGMYITRRFLRIFPVYLFFLVLSALLAPLALQTWQAAPAGYMQDNRIRIATDSLTYFWPHLWAHLTAVQGLIPDRFLPSTDYAFLGQAWSISLEWQFYLIAPFMIAWARPSSPAGRMVWLLLIAVVCVGLARFMPTGFLGTHLHKFLIGIFSFAFLKARFEGNPALQFPMLPFAVFGVPFLVFLNTPATLPYMIWILMMVTIVIAREQEKGPFAAASRALTHPFALKMGNMAYSVYLSHMLVIIGALNLLERFQLGNVAFSAALLVLTLIGTLIFSTLTYRLIEKPFHEFGRSLKDKREVSYA</sequence>
<keyword evidence="1" id="KW-1133">Transmembrane helix</keyword>
<dbReference type="GO" id="GO:0000271">
    <property type="term" value="P:polysaccharide biosynthetic process"/>
    <property type="evidence" value="ECO:0007669"/>
    <property type="project" value="TreeGrafter"/>
</dbReference>
<keyword evidence="1" id="KW-0472">Membrane</keyword>
<feature type="transmembrane region" description="Helical" evidence="1">
    <location>
        <begin position="327"/>
        <end position="348"/>
    </location>
</feature>
<feature type="transmembrane region" description="Helical" evidence="1">
    <location>
        <begin position="80"/>
        <end position="99"/>
    </location>
</feature>
<dbReference type="InterPro" id="IPR050879">
    <property type="entry name" value="Acyltransferase_3"/>
</dbReference>
<keyword evidence="4" id="KW-1185">Reference proteome</keyword>
<feature type="transmembrane region" description="Helical" evidence="1">
    <location>
        <begin position="293"/>
        <end position="315"/>
    </location>
</feature>
<proteinExistence type="predicted"/>
<keyword evidence="1" id="KW-0812">Transmembrane</keyword>
<dbReference type="PANTHER" id="PTHR23028">
    <property type="entry name" value="ACETYLTRANSFERASE"/>
    <property type="match status" value="1"/>
</dbReference>
<dbReference type="InterPro" id="IPR002656">
    <property type="entry name" value="Acyl_transf_3_dom"/>
</dbReference>
<name>A0A7W7A7K1_9SPHN</name>
<feature type="transmembrane region" description="Helical" evidence="1">
    <location>
        <begin position="182"/>
        <end position="200"/>
    </location>
</feature>
<dbReference type="OrthoDB" id="9767863at2"/>
<dbReference type="Proteomes" id="UP000538566">
    <property type="component" value="Unassembled WGS sequence"/>
</dbReference>
<feature type="transmembrane region" description="Helical" evidence="1">
    <location>
        <begin position="39"/>
        <end position="59"/>
    </location>
</feature>
<feature type="transmembrane region" description="Helical" evidence="1">
    <location>
        <begin position="147"/>
        <end position="170"/>
    </location>
</feature>
<feature type="transmembrane region" description="Helical" evidence="1">
    <location>
        <begin position="255"/>
        <end position="272"/>
    </location>
</feature>
<feature type="domain" description="Acyltransferase 3" evidence="2">
    <location>
        <begin position="5"/>
        <end position="341"/>
    </location>
</feature>